<gene>
    <name evidence="2" type="ORF">GCM10011505_41690</name>
</gene>
<dbReference type="NCBIfam" id="TIGR03830">
    <property type="entry name" value="CxxCG_CxxCG_HTH"/>
    <property type="match status" value="1"/>
</dbReference>
<dbReference type="Pfam" id="PF15731">
    <property type="entry name" value="MqsA_antitoxin"/>
    <property type="match status" value="1"/>
</dbReference>
<dbReference type="PROSITE" id="PS50943">
    <property type="entry name" value="HTH_CROC1"/>
    <property type="match status" value="1"/>
</dbReference>
<reference evidence="3" key="1">
    <citation type="journal article" date="2019" name="Int. J. Syst. Evol. Microbiol.">
        <title>The Global Catalogue of Microorganisms (GCM) 10K type strain sequencing project: providing services to taxonomists for standard genome sequencing and annotation.</title>
        <authorList>
            <consortium name="The Broad Institute Genomics Platform"/>
            <consortium name="The Broad Institute Genome Sequencing Center for Infectious Disease"/>
            <person name="Wu L."/>
            <person name="Ma J."/>
        </authorList>
    </citation>
    <scope>NUCLEOTIDE SEQUENCE [LARGE SCALE GENOMIC DNA]</scope>
    <source>
        <strain evidence="3">CGMCC 1.10188</strain>
    </source>
</reference>
<keyword evidence="3" id="KW-1185">Reference proteome</keyword>
<dbReference type="InterPro" id="IPR010982">
    <property type="entry name" value="Lambda_DNA-bd_dom_sf"/>
</dbReference>
<name>A0ABQ1J0A0_9PROT</name>
<evidence type="ECO:0000313" key="2">
    <source>
        <dbReference type="EMBL" id="GGB56430.1"/>
    </source>
</evidence>
<sequence>MGAVEETRVHPETGTTLMRGVRKVTLTFRSQRETIDLPGWYPVDDPTADQGIHDPKDMQVSDRMINVMKARELGVMTPDQIRAARKKLKLTQREASRIIGGGPHAFQKYEAGDVVLSKAADTALRLLSNKPERLSELGACIA</sequence>
<comment type="caution">
    <text evidence="2">The sequence shown here is derived from an EMBL/GenBank/DDBJ whole genome shotgun (WGS) entry which is preliminary data.</text>
</comment>
<dbReference type="InterPro" id="IPR001387">
    <property type="entry name" value="Cro/C1-type_HTH"/>
</dbReference>
<protein>
    <recommendedName>
        <fullName evidence="1">HTH cro/C1-type domain-containing protein</fullName>
    </recommendedName>
</protein>
<proteinExistence type="predicted"/>
<dbReference type="RefSeq" id="WP_188581518.1">
    <property type="nucleotide sequence ID" value="NZ_BMDZ01000066.1"/>
</dbReference>
<evidence type="ECO:0000259" key="1">
    <source>
        <dbReference type="PROSITE" id="PS50943"/>
    </source>
</evidence>
<dbReference type="EMBL" id="BMDZ01000066">
    <property type="protein sequence ID" value="GGB56430.1"/>
    <property type="molecule type" value="Genomic_DNA"/>
</dbReference>
<dbReference type="InterPro" id="IPR022452">
    <property type="entry name" value="MqsA"/>
</dbReference>
<organism evidence="2 3">
    <name type="scientific">Tistrella bauzanensis</name>
    <dbReference type="NCBI Taxonomy" id="657419"/>
    <lineage>
        <taxon>Bacteria</taxon>
        <taxon>Pseudomonadati</taxon>
        <taxon>Pseudomonadota</taxon>
        <taxon>Alphaproteobacteria</taxon>
        <taxon>Geminicoccales</taxon>
        <taxon>Geminicoccaceae</taxon>
        <taxon>Tistrella</taxon>
    </lineage>
</organism>
<dbReference type="InterPro" id="IPR032758">
    <property type="entry name" value="MqsA/HigA-2"/>
</dbReference>
<evidence type="ECO:0000313" key="3">
    <source>
        <dbReference type="Proteomes" id="UP000603352"/>
    </source>
</evidence>
<dbReference type="SUPFAM" id="SSF47413">
    <property type="entry name" value="lambda repressor-like DNA-binding domains"/>
    <property type="match status" value="1"/>
</dbReference>
<dbReference type="Gene3D" id="1.10.260.40">
    <property type="entry name" value="lambda repressor-like DNA-binding domains"/>
    <property type="match status" value="1"/>
</dbReference>
<dbReference type="CDD" id="cd00093">
    <property type="entry name" value="HTH_XRE"/>
    <property type="match status" value="1"/>
</dbReference>
<dbReference type="Proteomes" id="UP000603352">
    <property type="component" value="Unassembled WGS sequence"/>
</dbReference>
<feature type="domain" description="HTH cro/C1-type" evidence="1">
    <location>
        <begin position="81"/>
        <end position="112"/>
    </location>
</feature>
<accession>A0ABQ1J0A0</accession>